<comment type="caution">
    <text evidence="2">The sequence shown here is derived from an EMBL/GenBank/DDBJ whole genome shotgun (WGS) entry which is preliminary data.</text>
</comment>
<dbReference type="Proteomes" id="UP000236291">
    <property type="component" value="Unassembled WGS sequence"/>
</dbReference>
<gene>
    <name evidence="2" type="ORF">L195_g007522</name>
</gene>
<name>A0A2K3P6M1_TRIPR</name>
<reference evidence="2 3" key="1">
    <citation type="journal article" date="2014" name="Am. J. Bot.">
        <title>Genome assembly and annotation for red clover (Trifolium pratense; Fabaceae).</title>
        <authorList>
            <person name="Istvanek J."/>
            <person name="Jaros M."/>
            <person name="Krenek A."/>
            <person name="Repkova J."/>
        </authorList>
    </citation>
    <scope>NUCLEOTIDE SEQUENCE [LARGE SCALE GENOMIC DNA]</scope>
    <source>
        <strain evidence="3">cv. Tatra</strain>
        <tissue evidence="2">Young leaves</tissue>
    </source>
</reference>
<evidence type="ECO:0000313" key="3">
    <source>
        <dbReference type="Proteomes" id="UP000236291"/>
    </source>
</evidence>
<accession>A0A2K3P6M1</accession>
<feature type="region of interest" description="Disordered" evidence="1">
    <location>
        <begin position="1"/>
        <end position="26"/>
    </location>
</feature>
<protein>
    <submittedName>
        <fullName evidence="2">Uncharacterized protein</fullName>
    </submittedName>
</protein>
<reference evidence="2 3" key="2">
    <citation type="journal article" date="2017" name="Front. Plant Sci.">
        <title>Gene Classification and Mining of Molecular Markers Useful in Red Clover (Trifolium pratense) Breeding.</title>
        <authorList>
            <person name="Istvanek J."/>
            <person name="Dluhosova J."/>
            <person name="Dluhos P."/>
            <person name="Patkova L."/>
            <person name="Nedelnik J."/>
            <person name="Repkova J."/>
        </authorList>
    </citation>
    <scope>NUCLEOTIDE SEQUENCE [LARGE SCALE GENOMIC DNA]</scope>
    <source>
        <strain evidence="3">cv. Tatra</strain>
        <tissue evidence="2">Young leaves</tissue>
    </source>
</reference>
<dbReference type="InterPro" id="IPR039159">
    <property type="entry name" value="SAYSD1"/>
</dbReference>
<organism evidence="2 3">
    <name type="scientific">Trifolium pratense</name>
    <name type="common">Red clover</name>
    <dbReference type="NCBI Taxonomy" id="57577"/>
    <lineage>
        <taxon>Eukaryota</taxon>
        <taxon>Viridiplantae</taxon>
        <taxon>Streptophyta</taxon>
        <taxon>Embryophyta</taxon>
        <taxon>Tracheophyta</taxon>
        <taxon>Spermatophyta</taxon>
        <taxon>Magnoliopsida</taxon>
        <taxon>eudicotyledons</taxon>
        <taxon>Gunneridae</taxon>
        <taxon>Pentapetalae</taxon>
        <taxon>rosids</taxon>
        <taxon>fabids</taxon>
        <taxon>Fabales</taxon>
        <taxon>Fabaceae</taxon>
        <taxon>Papilionoideae</taxon>
        <taxon>50 kb inversion clade</taxon>
        <taxon>NPAAA clade</taxon>
        <taxon>Hologalegina</taxon>
        <taxon>IRL clade</taxon>
        <taxon>Trifolieae</taxon>
        <taxon>Trifolium</taxon>
    </lineage>
</organism>
<feature type="compositionally biased region" description="Basic and acidic residues" evidence="1">
    <location>
        <begin position="1"/>
        <end position="13"/>
    </location>
</feature>
<evidence type="ECO:0000256" key="1">
    <source>
        <dbReference type="SAM" id="MobiDB-lite"/>
    </source>
</evidence>
<sequence length="211" mass="24093">MVQDGKFRRREESAISNQQSAMADIVEEDESEKVEIILKTIGPAPTSRLRVPSFIKISSFFRKENLVPSHEMEFPTINSRSPNEISAKNVCFFAHRGRNGSSLHDIGKNIREGRLSKDNYRRVWKYSDEEVERQAQDIAQDCLIVAVKPKPPVKDGHDNDDDDEDLKFQLPHSSSRWKKRLYSFLHDKLKLPGAGVIYRPALLARTCSTGP</sequence>
<proteinExistence type="predicted"/>
<dbReference type="AlphaFoldDB" id="A0A2K3P6M1"/>
<dbReference type="EMBL" id="ASHM01004177">
    <property type="protein sequence ID" value="PNY10928.1"/>
    <property type="molecule type" value="Genomic_DNA"/>
</dbReference>
<evidence type="ECO:0000313" key="2">
    <source>
        <dbReference type="EMBL" id="PNY10928.1"/>
    </source>
</evidence>
<dbReference type="STRING" id="57577.A0A2K3P6M1"/>
<dbReference type="PANTHER" id="PTHR13527:SF0">
    <property type="entry name" value="SAYSVFN DOMAIN-CONTAINING PROTEIN 1"/>
    <property type="match status" value="1"/>
</dbReference>
<dbReference type="PANTHER" id="PTHR13527">
    <property type="entry name" value="SAYSVFN DOMAIN-CONTAINING PROTEIN 1"/>
    <property type="match status" value="1"/>
</dbReference>